<evidence type="ECO:0000256" key="1">
    <source>
        <dbReference type="ARBA" id="ARBA00022448"/>
    </source>
</evidence>
<dbReference type="Gene3D" id="3.40.50.300">
    <property type="entry name" value="P-loop containing nucleotide triphosphate hydrolases"/>
    <property type="match status" value="1"/>
</dbReference>
<dbReference type="PANTHER" id="PTHR42939">
    <property type="entry name" value="ABC TRANSPORTER ATP-BINDING PROTEIN ALBC-RELATED"/>
    <property type="match status" value="1"/>
</dbReference>
<name>A0A0F6YI15_9BACT</name>
<dbReference type="KEGG" id="samy:DB32_002565"/>
<organism evidence="5 6">
    <name type="scientific">Sandaracinus amylolyticus</name>
    <dbReference type="NCBI Taxonomy" id="927083"/>
    <lineage>
        <taxon>Bacteria</taxon>
        <taxon>Pseudomonadati</taxon>
        <taxon>Myxococcota</taxon>
        <taxon>Polyangia</taxon>
        <taxon>Polyangiales</taxon>
        <taxon>Sandaracinaceae</taxon>
        <taxon>Sandaracinus</taxon>
    </lineage>
</organism>
<dbReference type="InterPro" id="IPR027417">
    <property type="entry name" value="P-loop_NTPase"/>
</dbReference>
<dbReference type="Proteomes" id="UP000034883">
    <property type="component" value="Chromosome"/>
</dbReference>
<gene>
    <name evidence="5" type="ORF">DB32_002565</name>
</gene>
<protein>
    <submittedName>
        <fullName evidence="5">ABC transporter, ATP-binding protein</fullName>
    </submittedName>
</protein>
<evidence type="ECO:0000313" key="5">
    <source>
        <dbReference type="EMBL" id="AKF05416.1"/>
    </source>
</evidence>
<dbReference type="STRING" id="927083.DB32_002565"/>
<evidence type="ECO:0000256" key="3">
    <source>
        <dbReference type="ARBA" id="ARBA00022840"/>
    </source>
</evidence>
<dbReference type="InterPro" id="IPR003593">
    <property type="entry name" value="AAA+_ATPase"/>
</dbReference>
<dbReference type="SUPFAM" id="SSF52540">
    <property type="entry name" value="P-loop containing nucleoside triphosphate hydrolases"/>
    <property type="match status" value="1"/>
</dbReference>
<dbReference type="InterPro" id="IPR003439">
    <property type="entry name" value="ABC_transporter-like_ATP-bd"/>
</dbReference>
<reference evidence="5 6" key="1">
    <citation type="submission" date="2015-03" db="EMBL/GenBank/DDBJ databases">
        <title>Genome assembly of Sandaracinus amylolyticus DSM 53668.</title>
        <authorList>
            <person name="Sharma G."/>
            <person name="Subramanian S."/>
        </authorList>
    </citation>
    <scope>NUCLEOTIDE SEQUENCE [LARGE SCALE GENOMIC DNA]</scope>
    <source>
        <strain evidence="5 6">DSM 53668</strain>
    </source>
</reference>
<evidence type="ECO:0000313" key="6">
    <source>
        <dbReference type="Proteomes" id="UP000034883"/>
    </source>
</evidence>
<feature type="domain" description="ABC transporter" evidence="4">
    <location>
        <begin position="6"/>
        <end position="232"/>
    </location>
</feature>
<dbReference type="CDD" id="cd03230">
    <property type="entry name" value="ABC_DR_subfamily_A"/>
    <property type="match status" value="1"/>
</dbReference>
<keyword evidence="1" id="KW-0813">Transport</keyword>
<dbReference type="RefSeq" id="WP_053232656.1">
    <property type="nucleotide sequence ID" value="NZ_CP011125.1"/>
</dbReference>
<evidence type="ECO:0000256" key="2">
    <source>
        <dbReference type="ARBA" id="ARBA00022741"/>
    </source>
</evidence>
<dbReference type="SMART" id="SM00382">
    <property type="entry name" value="AAA"/>
    <property type="match status" value="1"/>
</dbReference>
<dbReference type="PROSITE" id="PS50893">
    <property type="entry name" value="ABC_TRANSPORTER_2"/>
    <property type="match status" value="1"/>
</dbReference>
<proteinExistence type="predicted"/>
<dbReference type="GO" id="GO:0016887">
    <property type="term" value="F:ATP hydrolysis activity"/>
    <property type="evidence" value="ECO:0007669"/>
    <property type="project" value="InterPro"/>
</dbReference>
<dbReference type="AlphaFoldDB" id="A0A0F6YI15"/>
<dbReference type="OrthoDB" id="9809450at2"/>
<dbReference type="EMBL" id="CP011125">
    <property type="protein sequence ID" value="AKF05416.1"/>
    <property type="molecule type" value="Genomic_DNA"/>
</dbReference>
<dbReference type="GO" id="GO:0005524">
    <property type="term" value="F:ATP binding"/>
    <property type="evidence" value="ECO:0007669"/>
    <property type="project" value="UniProtKB-KW"/>
</dbReference>
<evidence type="ECO:0000259" key="4">
    <source>
        <dbReference type="PROSITE" id="PS50893"/>
    </source>
</evidence>
<sequence length="299" mass="33263">MDPDVIEVRGLAKRYGAVEALRGLDLTVRPGDVYGFLGRNGAGKSTTIRILMGITRPSGGSVRMFGEPGGHDLVSWRQRIGYVAQEQSFYGWMTPVSIARFVRAFFPRWDDAEYTRLLRVLDVPSARRIGTFSGGTKVKLALALALAHRPPLLLLDEPTAGLDPVARREFLEIVRHEAEHSGRTTFFSSHLVDEIELVANRVGVVDEGRTRYEGTIDDLVQRVRVVRASELADPAPLHAAIAELQLAVRHEEVREGERRIVVESDDPARFDALAPTIPDAVIELLPLEEVFIAMVRRRA</sequence>
<keyword evidence="6" id="KW-1185">Reference proteome</keyword>
<keyword evidence="3 5" id="KW-0067">ATP-binding</keyword>
<keyword evidence="2" id="KW-0547">Nucleotide-binding</keyword>
<dbReference type="Pfam" id="PF00005">
    <property type="entry name" value="ABC_tran"/>
    <property type="match status" value="1"/>
</dbReference>
<accession>A0A0F6YI15</accession>
<dbReference type="PANTHER" id="PTHR42939:SF1">
    <property type="entry name" value="ABC TRANSPORTER ATP-BINDING PROTEIN ALBC-RELATED"/>
    <property type="match status" value="1"/>
</dbReference>
<dbReference type="InterPro" id="IPR051782">
    <property type="entry name" value="ABC_Transporter_VariousFunc"/>
</dbReference>